<evidence type="ECO:0000313" key="1">
    <source>
        <dbReference type="EMBL" id="KGF71705.1"/>
    </source>
</evidence>
<dbReference type="EMBL" id="JJML01000055">
    <property type="protein sequence ID" value="KGF71705.1"/>
    <property type="molecule type" value="Genomic_DNA"/>
</dbReference>
<dbReference type="OrthoDB" id="467722at2"/>
<evidence type="ECO:0008006" key="3">
    <source>
        <dbReference type="Google" id="ProtNLM"/>
    </source>
</evidence>
<gene>
    <name evidence="1" type="ORF">DO97_16165</name>
</gene>
<proteinExistence type="predicted"/>
<dbReference type="Proteomes" id="UP000030170">
    <property type="component" value="Unassembled WGS sequence"/>
</dbReference>
<reference evidence="1 2" key="1">
    <citation type="journal article" date="2014" name="Mol. Ecol.">
        <title>Evolution of Synechococcus.</title>
        <authorList>
            <person name="Dvorak P."/>
            <person name="Casamatta D."/>
            <person name="Hasler P."/>
            <person name="Poulickova A."/>
            <person name="Ondrej V."/>
            <person name="Sanges R."/>
        </authorList>
    </citation>
    <scope>NUCLEOTIDE SEQUENCE [LARGE SCALE GENOMIC DNA]</scope>
    <source>
        <strain evidence="1 2">CAUP A 1101</strain>
    </source>
</reference>
<dbReference type="AlphaFoldDB" id="A0A098TGJ5"/>
<name>A0A098TGJ5_9CYAN</name>
<organism evidence="1 2">
    <name type="scientific">Neosynechococcus sphagnicola sy1</name>
    <dbReference type="NCBI Taxonomy" id="1497020"/>
    <lineage>
        <taxon>Bacteria</taxon>
        <taxon>Bacillati</taxon>
        <taxon>Cyanobacteriota</taxon>
        <taxon>Cyanophyceae</taxon>
        <taxon>Neosynechococcales</taxon>
        <taxon>Neosynechococcaceae</taxon>
        <taxon>Neosynechococcus</taxon>
    </lineage>
</organism>
<evidence type="ECO:0000313" key="2">
    <source>
        <dbReference type="Proteomes" id="UP000030170"/>
    </source>
</evidence>
<protein>
    <recommendedName>
        <fullName evidence="3">HTH merR-type domain-containing protein</fullName>
    </recommendedName>
</protein>
<comment type="caution">
    <text evidence="1">The sequence shown here is derived from an EMBL/GenBank/DDBJ whole genome shotgun (WGS) entry which is preliminary data.</text>
</comment>
<keyword evidence="2" id="KW-1185">Reference proteome</keyword>
<accession>A0A098TGJ5</accession>
<sequence length="89" mass="10222">MVTSEFVKKREAALAVGLSPHTLKKYRQTGVLVEAIHYQRIGSRTVLYNLPLLLDRIRNWNDEQAHQRAVETYLHSLPSNQPKRGRKAG</sequence>